<organism evidence="2 3">
    <name type="scientific">Pelagibacterium flavum</name>
    <dbReference type="NCBI Taxonomy" id="2984530"/>
    <lineage>
        <taxon>Bacteria</taxon>
        <taxon>Pseudomonadati</taxon>
        <taxon>Pseudomonadota</taxon>
        <taxon>Alphaproteobacteria</taxon>
        <taxon>Hyphomicrobiales</taxon>
        <taxon>Devosiaceae</taxon>
        <taxon>Pelagibacterium</taxon>
    </lineage>
</organism>
<dbReference type="InterPro" id="IPR000073">
    <property type="entry name" value="AB_hydrolase_1"/>
</dbReference>
<dbReference type="GO" id="GO:0016787">
    <property type="term" value="F:hydrolase activity"/>
    <property type="evidence" value="ECO:0007669"/>
    <property type="project" value="UniProtKB-KW"/>
</dbReference>
<dbReference type="Proteomes" id="UP001163882">
    <property type="component" value="Chromosome"/>
</dbReference>
<dbReference type="SUPFAM" id="SSF53474">
    <property type="entry name" value="alpha/beta-Hydrolases"/>
    <property type="match status" value="1"/>
</dbReference>
<proteinExistence type="predicted"/>
<evidence type="ECO:0000313" key="3">
    <source>
        <dbReference type="Proteomes" id="UP001163882"/>
    </source>
</evidence>
<feature type="domain" description="AB hydrolase-1" evidence="1">
    <location>
        <begin position="31"/>
        <end position="282"/>
    </location>
</feature>
<protein>
    <submittedName>
        <fullName evidence="2">Alpha/beta hydrolase</fullName>
    </submittedName>
</protein>
<accession>A0ABY6IL91</accession>
<dbReference type="PANTHER" id="PTHR47914:SF1">
    <property type="entry name" value="ALPHA_BETA-HYDROLASES SUPERFAMILY PROTEIN"/>
    <property type="match status" value="1"/>
</dbReference>
<dbReference type="InterPro" id="IPR029058">
    <property type="entry name" value="AB_hydrolase_fold"/>
</dbReference>
<reference evidence="2" key="1">
    <citation type="submission" date="2022-10" db="EMBL/GenBank/DDBJ databases">
        <title>YIM 151497 complete genome.</title>
        <authorList>
            <person name="Chen X."/>
        </authorList>
    </citation>
    <scope>NUCLEOTIDE SEQUENCE</scope>
    <source>
        <strain evidence="2">YIM 151497</strain>
    </source>
</reference>
<dbReference type="RefSeq" id="WP_264225002.1">
    <property type="nucleotide sequence ID" value="NZ_CP107716.1"/>
</dbReference>
<evidence type="ECO:0000259" key="1">
    <source>
        <dbReference type="Pfam" id="PF12697"/>
    </source>
</evidence>
<keyword evidence="3" id="KW-1185">Reference proteome</keyword>
<dbReference type="Pfam" id="PF12697">
    <property type="entry name" value="Abhydrolase_6"/>
    <property type="match status" value="1"/>
</dbReference>
<evidence type="ECO:0000313" key="2">
    <source>
        <dbReference type="EMBL" id="UYQ71348.1"/>
    </source>
</evidence>
<name>A0ABY6IL91_9HYPH</name>
<keyword evidence="2" id="KW-0378">Hydrolase</keyword>
<dbReference type="EMBL" id="CP107716">
    <property type="protein sequence ID" value="UYQ71348.1"/>
    <property type="molecule type" value="Genomic_DNA"/>
</dbReference>
<sequence>MEWTEDRIEWTADGKPVTIGLTRAGSGPQLLLLPALSSISTRHEMRPLQQRLAAHYATLAIDWPGFGDLPRPRIDWRPSLYRDFLRFVLTEIAHPFATIAAGHAAGYALAQATAAPSSTGQLCLLAPTWRGPLPTMTGKRMALFKFLARAVDIPIAGAALYRLNVNGPVIGMMTRGHVYSDPAWVTSERMAEKRKVTEAPGARHGSFRFVAGELDPFETREDWLDAARRVPGTVALIYGEHTPRKSKAEMAALAQLPGVGASVLPQGKLSFYEEYPDETAKAVLEALA</sequence>
<dbReference type="PANTHER" id="PTHR47914">
    <property type="entry name" value="ALPHA/BETA-HYDROLASES SUPERFAMILY PROTEIN"/>
    <property type="match status" value="1"/>
</dbReference>
<dbReference type="Gene3D" id="3.40.50.1820">
    <property type="entry name" value="alpha/beta hydrolase"/>
    <property type="match status" value="1"/>
</dbReference>
<gene>
    <name evidence="2" type="ORF">OF122_15020</name>
</gene>